<comment type="caution">
    <text evidence="3">The sequence shown here is derived from an EMBL/GenBank/DDBJ whole genome shotgun (WGS) entry which is preliminary data.</text>
</comment>
<evidence type="ECO:0000256" key="1">
    <source>
        <dbReference type="ARBA" id="ARBA00010487"/>
    </source>
</evidence>
<evidence type="ECO:0008006" key="5">
    <source>
        <dbReference type="Google" id="ProtNLM"/>
    </source>
</evidence>
<feature type="transmembrane region" description="Helical" evidence="2">
    <location>
        <begin position="43"/>
        <end position="65"/>
    </location>
</feature>
<keyword evidence="2" id="KW-1133">Transmembrane helix</keyword>
<reference evidence="4" key="1">
    <citation type="journal article" date="2015" name="Nat. Genet.">
        <title>The genome and transcriptome of the zoonotic hookworm Ancylostoma ceylanicum identify infection-specific gene families.</title>
        <authorList>
            <person name="Schwarz E.M."/>
            <person name="Hu Y."/>
            <person name="Antoshechkin I."/>
            <person name="Miller M.M."/>
            <person name="Sternberg P.W."/>
            <person name="Aroian R.V."/>
        </authorList>
    </citation>
    <scope>NUCLEOTIDE SEQUENCE</scope>
    <source>
        <strain evidence="4">HY135</strain>
    </source>
</reference>
<accession>A0A016X015</accession>
<comment type="similarity">
    <text evidence="1">Belongs to the LIMR family.</text>
</comment>
<keyword evidence="2" id="KW-0472">Membrane</keyword>
<feature type="transmembrane region" description="Helical" evidence="2">
    <location>
        <begin position="140"/>
        <end position="169"/>
    </location>
</feature>
<dbReference type="GO" id="GO:0007165">
    <property type="term" value="P:signal transduction"/>
    <property type="evidence" value="ECO:0007669"/>
    <property type="project" value="TreeGrafter"/>
</dbReference>
<dbReference type="Proteomes" id="UP000024635">
    <property type="component" value="Unassembled WGS sequence"/>
</dbReference>
<feature type="transmembrane region" description="Helical" evidence="2">
    <location>
        <begin position="545"/>
        <end position="569"/>
    </location>
</feature>
<dbReference type="PRINTS" id="PR01692">
    <property type="entry name" value="LIPOCALINIMR"/>
</dbReference>
<feature type="transmembrane region" description="Helical" evidence="2">
    <location>
        <begin position="633"/>
        <end position="653"/>
    </location>
</feature>
<keyword evidence="4" id="KW-1185">Reference proteome</keyword>
<gene>
    <name evidence="3" type="primary">Acey_s0436.g1434</name>
    <name evidence="3" type="synonym">Acey-R05D3.2</name>
    <name evidence="3" type="ORF">Y032_0436g1434</name>
</gene>
<feature type="transmembrane region" description="Helical" evidence="2">
    <location>
        <begin position="589"/>
        <end position="613"/>
    </location>
</feature>
<feature type="transmembrane region" description="Helical" evidence="2">
    <location>
        <begin position="232"/>
        <end position="257"/>
    </location>
</feature>
<feature type="transmembrane region" description="Helical" evidence="2">
    <location>
        <begin position="500"/>
        <end position="525"/>
    </location>
</feature>
<evidence type="ECO:0000313" key="3">
    <source>
        <dbReference type="EMBL" id="EYC45186.1"/>
    </source>
</evidence>
<keyword evidence="2" id="KW-0812">Transmembrane</keyword>
<dbReference type="GO" id="GO:0005886">
    <property type="term" value="C:plasma membrane"/>
    <property type="evidence" value="ECO:0007669"/>
    <property type="project" value="TreeGrafter"/>
</dbReference>
<feature type="transmembrane region" description="Helical" evidence="2">
    <location>
        <begin position="97"/>
        <end position="119"/>
    </location>
</feature>
<dbReference type="AlphaFoldDB" id="A0A016X015"/>
<proteinExistence type="inferred from homology"/>
<dbReference type="PANTHER" id="PTHR12625:SF0">
    <property type="entry name" value="PROTEIN LILIPOD"/>
    <property type="match status" value="1"/>
</dbReference>
<feature type="transmembrane region" description="Helical" evidence="2">
    <location>
        <begin position="269"/>
        <end position="290"/>
    </location>
</feature>
<protein>
    <recommendedName>
        <fullName evidence="5">LMBR1-like region</fullName>
    </recommendedName>
</protein>
<dbReference type="InterPro" id="IPR008075">
    <property type="entry name" value="LIMR"/>
</dbReference>
<evidence type="ECO:0000313" key="4">
    <source>
        <dbReference type="Proteomes" id="UP000024635"/>
    </source>
</evidence>
<dbReference type="InterPro" id="IPR006876">
    <property type="entry name" value="LMBR1-like_membr_prot"/>
</dbReference>
<organism evidence="3 4">
    <name type="scientific">Ancylostoma ceylanicum</name>
    <dbReference type="NCBI Taxonomy" id="53326"/>
    <lineage>
        <taxon>Eukaryota</taxon>
        <taxon>Metazoa</taxon>
        <taxon>Ecdysozoa</taxon>
        <taxon>Nematoda</taxon>
        <taxon>Chromadorea</taxon>
        <taxon>Rhabditida</taxon>
        <taxon>Rhabditina</taxon>
        <taxon>Rhabditomorpha</taxon>
        <taxon>Strongyloidea</taxon>
        <taxon>Ancylostomatidae</taxon>
        <taxon>Ancylostomatinae</taxon>
        <taxon>Ancylostoma</taxon>
    </lineage>
</organism>
<dbReference type="EMBL" id="JARK01000036">
    <property type="protein sequence ID" value="EYC45186.1"/>
    <property type="molecule type" value="Genomic_DNA"/>
</dbReference>
<sequence>MGNTHEDLDIQVRKLSSRNSSQEVIGFSRRLVKSLIHFPNFQGFTLSSIVTSLGAALTTAGWAFWRALIGPSAEEEEAARLVAIERQEREFHEFVRQQIICLIIFISLYLLSYWIISLFKSKSDNDSLYSGDEDYFVYRISVWMCSASLAISIGSIALLPFSVISSELLQRYPDNYYLQWMSWSLINSLWNYVFALSNLSLFVLLPFSYFFIESQGFSKNKNGIMQRVYETLAVCALLIVVILCLADVVLTLISSSVSLISITSVNLPLIYSFVSFAGVMLLLLLTPIGFAKMFGIVGEMTMNSISIPDQDDIVVNRLEKYCKERAEATNKYGKNNNIKINGFDGLSPFYSPASHGYSPLRLRSTRMSPNGIHGVGDCGDPYYLFSSSVYGHSPVSNASSFSSIGADGDCDMSFPEKHQEANGWSKQRESSGWMNGSARSGVVASQIFSSRCRIRGILRRVKISGVVWSDEQLRTHFWTPLHQKSLRWCQQFTRIVKYPAIVISLLALTGISLLMVVINSLKLMFGFRSLPVYAQYMEVHTRHSLGIAGVIIESITIMYVMATSLTGLYSMPFVRALRPRRRRTSLTVIIINCSLVLVLSSALPVLANTLGITSFDLLGAYSSLKWLSNFKLVLAYNVLFAAATIVCVFSKITSPVRKQILKRLQQLRCRRAVDDEASVKIE</sequence>
<evidence type="ECO:0000256" key="2">
    <source>
        <dbReference type="SAM" id="Phobius"/>
    </source>
</evidence>
<dbReference type="GO" id="GO:0004888">
    <property type="term" value="F:transmembrane signaling receptor activity"/>
    <property type="evidence" value="ECO:0007669"/>
    <property type="project" value="TreeGrafter"/>
</dbReference>
<dbReference type="Pfam" id="PF04791">
    <property type="entry name" value="LMBR1"/>
    <property type="match status" value="1"/>
</dbReference>
<dbReference type="STRING" id="53326.A0A016X015"/>
<name>A0A016X015_9BILA</name>
<dbReference type="PANTHER" id="PTHR12625">
    <property type="entry name" value="LIPOCALIN-1 INTERACTING MEMBRANE RECEPTOR LIMR"/>
    <property type="match status" value="1"/>
</dbReference>
<dbReference type="OrthoDB" id="5596951at2759"/>
<feature type="transmembrane region" description="Helical" evidence="2">
    <location>
        <begin position="189"/>
        <end position="212"/>
    </location>
</feature>